<reference evidence="1" key="1">
    <citation type="submission" date="2014-11" db="EMBL/GenBank/DDBJ databases">
        <authorList>
            <person name="Amaro Gonzalez C."/>
        </authorList>
    </citation>
    <scope>NUCLEOTIDE SEQUENCE</scope>
</reference>
<sequence>MKLCNCVKIAYVKKTKYKCYLHTKK</sequence>
<accession>A0A0E9S2B5</accession>
<proteinExistence type="predicted"/>
<name>A0A0E9S2B5_ANGAN</name>
<organism evidence="1">
    <name type="scientific">Anguilla anguilla</name>
    <name type="common">European freshwater eel</name>
    <name type="synonym">Muraena anguilla</name>
    <dbReference type="NCBI Taxonomy" id="7936"/>
    <lineage>
        <taxon>Eukaryota</taxon>
        <taxon>Metazoa</taxon>
        <taxon>Chordata</taxon>
        <taxon>Craniata</taxon>
        <taxon>Vertebrata</taxon>
        <taxon>Euteleostomi</taxon>
        <taxon>Actinopterygii</taxon>
        <taxon>Neopterygii</taxon>
        <taxon>Teleostei</taxon>
        <taxon>Anguilliformes</taxon>
        <taxon>Anguillidae</taxon>
        <taxon>Anguilla</taxon>
    </lineage>
</organism>
<dbReference type="AlphaFoldDB" id="A0A0E9S2B5"/>
<protein>
    <submittedName>
        <fullName evidence="1">Uncharacterized protein</fullName>
    </submittedName>
</protein>
<reference evidence="1" key="2">
    <citation type="journal article" date="2015" name="Fish Shellfish Immunol.">
        <title>Early steps in the European eel (Anguilla anguilla)-Vibrio vulnificus interaction in the gills: Role of the RtxA13 toxin.</title>
        <authorList>
            <person name="Callol A."/>
            <person name="Pajuelo D."/>
            <person name="Ebbesson L."/>
            <person name="Teles M."/>
            <person name="MacKenzie S."/>
            <person name="Amaro C."/>
        </authorList>
    </citation>
    <scope>NUCLEOTIDE SEQUENCE</scope>
</reference>
<evidence type="ECO:0000313" key="1">
    <source>
        <dbReference type="EMBL" id="JAH34790.1"/>
    </source>
</evidence>
<dbReference type="EMBL" id="GBXM01073787">
    <property type="protein sequence ID" value="JAH34790.1"/>
    <property type="molecule type" value="Transcribed_RNA"/>
</dbReference>